<dbReference type="InterPro" id="IPR009976">
    <property type="entry name" value="Sec10-like"/>
</dbReference>
<evidence type="ECO:0000259" key="2">
    <source>
        <dbReference type="Pfam" id="PF04413"/>
    </source>
</evidence>
<dbReference type="InterPro" id="IPR038107">
    <property type="entry name" value="Glycos_transf_N_sf"/>
</dbReference>
<dbReference type="Proteomes" id="UP001157418">
    <property type="component" value="Unassembled WGS sequence"/>
</dbReference>
<organism evidence="4 5">
    <name type="scientific">Lactuca virosa</name>
    <dbReference type="NCBI Taxonomy" id="75947"/>
    <lineage>
        <taxon>Eukaryota</taxon>
        <taxon>Viridiplantae</taxon>
        <taxon>Streptophyta</taxon>
        <taxon>Embryophyta</taxon>
        <taxon>Tracheophyta</taxon>
        <taxon>Spermatophyta</taxon>
        <taxon>Magnoliopsida</taxon>
        <taxon>eudicotyledons</taxon>
        <taxon>Gunneridae</taxon>
        <taxon>Pentapetalae</taxon>
        <taxon>asterids</taxon>
        <taxon>campanulids</taxon>
        <taxon>Asterales</taxon>
        <taxon>Asteraceae</taxon>
        <taxon>Cichorioideae</taxon>
        <taxon>Cichorieae</taxon>
        <taxon>Lactucinae</taxon>
        <taxon>Lactuca</taxon>
    </lineage>
</organism>
<dbReference type="GO" id="GO:0006887">
    <property type="term" value="P:exocytosis"/>
    <property type="evidence" value="ECO:0007669"/>
    <property type="project" value="TreeGrafter"/>
</dbReference>
<dbReference type="Gene3D" id="3.40.50.300">
    <property type="entry name" value="P-loop containing nucleotide triphosphate hydrolases"/>
    <property type="match status" value="1"/>
</dbReference>
<dbReference type="InterPro" id="IPR007507">
    <property type="entry name" value="Glycos_transf_N"/>
</dbReference>
<evidence type="ECO:0008006" key="6">
    <source>
        <dbReference type="Google" id="ProtNLM"/>
    </source>
</evidence>
<feature type="domain" description="Exocyst complex component Sec10-like alpha-helical bundle" evidence="3">
    <location>
        <begin position="259"/>
        <end position="418"/>
    </location>
</feature>
<sequence>MVSSSGKTWMRFPYLTSGHCFGLHPHLVRRIPQPPSLVLAEKEDENGFFKLHCKEYPALISKGYADYFAPVNTPAAVNAFLEYWKPYALVLVESEVWPNLFLIASANGVMLTLSTPVIDAIQIFTHSSIGKSDLKQSDSSKEKEKKDDGSPGALTVLPLYAMLPGYEGRERFKSYNPWNGISKASAAQRAGRTAPDHCYRLYSSAVFNNIFPDFSTAEILKISVDGVVLLMKSIGIKMMEELLSESQLSGESTGSIGRSKGASISSSHQQISVTVVTEFVRWNEEAISRCTLLSPQPGNLATNVKTLFTCLLDQVSHVSRRVVAAAASAKLLLLLVEAVLDLSWLLYNVVEAVWLSFNIVDGAHAASCEEIATSMSSVEGAAYKGLQQCIETVMTEVERLLSAEQKATDYKSPDESIVPDHRLQILGIDGKDVERLTFSVSPHDFGVGEGGWAGLCFSPSQWSTIHV</sequence>
<dbReference type="PANTHER" id="PTHR12100:SF0">
    <property type="entry name" value="EXOCYST COMPLEX COMPONENT 5"/>
    <property type="match status" value="1"/>
</dbReference>
<evidence type="ECO:0000259" key="3">
    <source>
        <dbReference type="Pfam" id="PF07393"/>
    </source>
</evidence>
<dbReference type="EMBL" id="CAKMRJ010002223">
    <property type="protein sequence ID" value="CAH1425588.1"/>
    <property type="molecule type" value="Genomic_DNA"/>
</dbReference>
<accession>A0AAU9MC56</accession>
<proteinExistence type="predicted"/>
<dbReference type="GO" id="GO:0006893">
    <property type="term" value="P:Golgi to plasma membrane transport"/>
    <property type="evidence" value="ECO:0007669"/>
    <property type="project" value="TreeGrafter"/>
</dbReference>
<dbReference type="PANTHER" id="PTHR12100">
    <property type="entry name" value="SEC10"/>
    <property type="match status" value="1"/>
</dbReference>
<dbReference type="InterPro" id="IPR048627">
    <property type="entry name" value="Sec10_HB"/>
</dbReference>
<comment type="caution">
    <text evidence="4">The sequence shown here is derived from an EMBL/GenBank/DDBJ whole genome shotgun (WGS) entry which is preliminary data.</text>
</comment>
<feature type="domain" description="3-deoxy-D-manno-octulosonic-acid transferase N-terminal" evidence="2">
    <location>
        <begin position="65"/>
        <end position="113"/>
    </location>
</feature>
<dbReference type="Gene3D" id="3.40.50.11720">
    <property type="entry name" value="3-Deoxy-D-manno-octulosonic-acid transferase, N-terminal domain"/>
    <property type="match status" value="1"/>
</dbReference>
<evidence type="ECO:0000256" key="1">
    <source>
        <dbReference type="SAM" id="MobiDB-lite"/>
    </source>
</evidence>
<keyword evidence="5" id="KW-1185">Reference proteome</keyword>
<gene>
    <name evidence="4" type="ORF">LVIROSA_LOCUS12720</name>
</gene>
<feature type="compositionally biased region" description="Basic and acidic residues" evidence="1">
    <location>
        <begin position="132"/>
        <end position="149"/>
    </location>
</feature>
<reference evidence="4 5" key="1">
    <citation type="submission" date="2022-01" db="EMBL/GenBank/DDBJ databases">
        <authorList>
            <person name="Xiong W."/>
            <person name="Schranz E."/>
        </authorList>
    </citation>
    <scope>NUCLEOTIDE SEQUENCE [LARGE SCALE GENOMIC DNA]</scope>
</reference>
<dbReference type="GO" id="GO:0000145">
    <property type="term" value="C:exocyst"/>
    <property type="evidence" value="ECO:0007669"/>
    <property type="project" value="TreeGrafter"/>
</dbReference>
<evidence type="ECO:0000313" key="5">
    <source>
        <dbReference type="Proteomes" id="UP001157418"/>
    </source>
</evidence>
<dbReference type="Pfam" id="PF04413">
    <property type="entry name" value="Glycos_transf_N"/>
    <property type="match status" value="1"/>
</dbReference>
<feature type="region of interest" description="Disordered" evidence="1">
    <location>
        <begin position="131"/>
        <end position="152"/>
    </location>
</feature>
<protein>
    <recommendedName>
        <fullName evidence="6">Lipid IV(A) 3-deoxy-D-manno-octulosonic acid transferase</fullName>
    </recommendedName>
</protein>
<dbReference type="Pfam" id="PF07393">
    <property type="entry name" value="Sec10_HB"/>
    <property type="match status" value="1"/>
</dbReference>
<name>A0AAU9MC56_9ASTR</name>
<dbReference type="InterPro" id="IPR027417">
    <property type="entry name" value="P-loop_NTPase"/>
</dbReference>
<evidence type="ECO:0000313" key="4">
    <source>
        <dbReference type="EMBL" id="CAH1425588.1"/>
    </source>
</evidence>
<dbReference type="AlphaFoldDB" id="A0AAU9MC56"/>